<evidence type="ECO:0000256" key="3">
    <source>
        <dbReference type="ARBA" id="ARBA00022982"/>
    </source>
</evidence>
<organism evidence="7 8">
    <name type="scientific">Anisodus acutangulus</name>
    <dbReference type="NCBI Taxonomy" id="402998"/>
    <lineage>
        <taxon>Eukaryota</taxon>
        <taxon>Viridiplantae</taxon>
        <taxon>Streptophyta</taxon>
        <taxon>Embryophyta</taxon>
        <taxon>Tracheophyta</taxon>
        <taxon>Spermatophyta</taxon>
        <taxon>Magnoliopsida</taxon>
        <taxon>eudicotyledons</taxon>
        <taxon>Gunneridae</taxon>
        <taxon>Pentapetalae</taxon>
        <taxon>asterids</taxon>
        <taxon>lamiids</taxon>
        <taxon>Solanales</taxon>
        <taxon>Solanaceae</taxon>
        <taxon>Solanoideae</taxon>
        <taxon>Hyoscyameae</taxon>
        <taxon>Anisodus</taxon>
    </lineage>
</organism>
<dbReference type="GO" id="GO:0015035">
    <property type="term" value="F:protein-disulfide reductase activity"/>
    <property type="evidence" value="ECO:0007669"/>
    <property type="project" value="InterPro"/>
</dbReference>
<dbReference type="PROSITE" id="PS00194">
    <property type="entry name" value="THIOREDOXIN_1"/>
    <property type="match status" value="1"/>
</dbReference>
<dbReference type="NCBIfam" id="TIGR01068">
    <property type="entry name" value="thioredoxin"/>
    <property type="match status" value="1"/>
</dbReference>
<dbReference type="Proteomes" id="UP001152561">
    <property type="component" value="Unassembled WGS sequence"/>
</dbReference>
<dbReference type="OrthoDB" id="2121326at2759"/>
<keyword evidence="2" id="KW-0809">Transit peptide</keyword>
<dbReference type="AlphaFoldDB" id="A0A9Q1LGX2"/>
<proteinExistence type="predicted"/>
<evidence type="ECO:0000313" key="7">
    <source>
        <dbReference type="EMBL" id="KAJ8534929.1"/>
    </source>
</evidence>
<dbReference type="Gene3D" id="3.40.30.10">
    <property type="entry name" value="Glutaredoxin"/>
    <property type="match status" value="1"/>
</dbReference>
<dbReference type="PANTHER" id="PTHR45663">
    <property type="entry name" value="GEO12009P1"/>
    <property type="match status" value="1"/>
</dbReference>
<keyword evidence="4" id="KW-1015">Disulfide bond</keyword>
<dbReference type="GO" id="GO:0008047">
    <property type="term" value="F:enzyme activator activity"/>
    <property type="evidence" value="ECO:0007669"/>
    <property type="project" value="UniProtKB-ARBA"/>
</dbReference>
<dbReference type="SUPFAM" id="SSF52833">
    <property type="entry name" value="Thioredoxin-like"/>
    <property type="match status" value="1"/>
</dbReference>
<dbReference type="PANTHER" id="PTHR45663:SF33">
    <property type="entry name" value="THIOREDOXIN-1-LIKE"/>
    <property type="match status" value="1"/>
</dbReference>
<comment type="caution">
    <text evidence="7">The sequence shown here is derived from an EMBL/GenBank/DDBJ whole genome shotgun (WGS) entry which is preliminary data.</text>
</comment>
<name>A0A9Q1LGX2_9SOLA</name>
<dbReference type="PRINTS" id="PR00421">
    <property type="entry name" value="THIOREDOXIN"/>
</dbReference>
<dbReference type="InterPro" id="IPR005746">
    <property type="entry name" value="Thioredoxin"/>
</dbReference>
<keyword evidence="8" id="KW-1185">Reference proteome</keyword>
<evidence type="ECO:0000259" key="6">
    <source>
        <dbReference type="PROSITE" id="PS51352"/>
    </source>
</evidence>
<evidence type="ECO:0000256" key="5">
    <source>
        <dbReference type="ARBA" id="ARBA00023284"/>
    </source>
</evidence>
<evidence type="ECO:0000256" key="1">
    <source>
        <dbReference type="ARBA" id="ARBA00022448"/>
    </source>
</evidence>
<dbReference type="GO" id="GO:0005737">
    <property type="term" value="C:cytoplasm"/>
    <property type="evidence" value="ECO:0007669"/>
    <property type="project" value="TreeGrafter"/>
</dbReference>
<keyword evidence="5" id="KW-0676">Redox-active center</keyword>
<gene>
    <name evidence="7" type="ORF">K7X08_016657</name>
</gene>
<dbReference type="FunFam" id="3.40.30.10:FF:000001">
    <property type="entry name" value="Thioredoxin"/>
    <property type="match status" value="1"/>
</dbReference>
<dbReference type="EMBL" id="JAJAGQ010000019">
    <property type="protein sequence ID" value="KAJ8534929.1"/>
    <property type="molecule type" value="Genomic_DNA"/>
</dbReference>
<dbReference type="CDD" id="cd02947">
    <property type="entry name" value="TRX_family"/>
    <property type="match status" value="1"/>
</dbReference>
<evidence type="ECO:0000256" key="4">
    <source>
        <dbReference type="ARBA" id="ARBA00023157"/>
    </source>
</evidence>
<dbReference type="Pfam" id="PF00085">
    <property type="entry name" value="Thioredoxin"/>
    <property type="match status" value="1"/>
</dbReference>
<reference evidence="8" key="1">
    <citation type="journal article" date="2023" name="Proc. Natl. Acad. Sci. U.S.A.">
        <title>Genomic and structural basis for evolution of tropane alkaloid biosynthesis.</title>
        <authorList>
            <person name="Wanga Y.-J."/>
            <person name="Taina T."/>
            <person name="Yua J.-Y."/>
            <person name="Lia J."/>
            <person name="Xua B."/>
            <person name="Chenc J."/>
            <person name="D'Auriad J.C."/>
            <person name="Huanga J.-P."/>
            <person name="Huanga S.-X."/>
        </authorList>
    </citation>
    <scope>NUCLEOTIDE SEQUENCE [LARGE SCALE GENOMIC DNA]</scope>
    <source>
        <strain evidence="8">cv. KIB-2019</strain>
    </source>
</reference>
<dbReference type="InterPro" id="IPR013766">
    <property type="entry name" value="Thioredoxin_domain"/>
</dbReference>
<keyword evidence="1" id="KW-0813">Transport</keyword>
<sequence>MSTILDSLAISSLFSSSLHPSLLPSPPLSATWHRRSPLKLTGFSKSYSTPFNNNQVSLASSSRIPLRTSSISGEASDVSFDVPTVTEETWDSLVLNATEPVVVEFWAPWCGPCRMFHPVMSELAKQYVGRARCLKLNTDDSPSVASRYGIRSIPTIMIFVNGEKKDAIIGAVPKTSLTASIDKYL</sequence>
<dbReference type="InterPro" id="IPR036249">
    <property type="entry name" value="Thioredoxin-like_sf"/>
</dbReference>
<evidence type="ECO:0000313" key="8">
    <source>
        <dbReference type="Proteomes" id="UP001152561"/>
    </source>
</evidence>
<accession>A0A9Q1LGX2</accession>
<protein>
    <recommendedName>
        <fullName evidence="6">Thioredoxin domain-containing protein</fullName>
    </recommendedName>
</protein>
<feature type="domain" description="Thioredoxin" evidence="6">
    <location>
        <begin position="69"/>
        <end position="185"/>
    </location>
</feature>
<dbReference type="InterPro" id="IPR017937">
    <property type="entry name" value="Thioredoxin_CS"/>
</dbReference>
<keyword evidence="3" id="KW-0249">Electron transport</keyword>
<evidence type="ECO:0000256" key="2">
    <source>
        <dbReference type="ARBA" id="ARBA00022946"/>
    </source>
</evidence>
<dbReference type="PROSITE" id="PS51352">
    <property type="entry name" value="THIOREDOXIN_2"/>
    <property type="match status" value="1"/>
</dbReference>